<proteinExistence type="predicted"/>
<keyword evidence="2" id="KW-1185">Reference proteome</keyword>
<gene>
    <name evidence="1" type="ORF">C4900_00960</name>
</gene>
<comment type="caution">
    <text evidence="1">The sequence shown here is derived from an EMBL/GenBank/DDBJ whole genome shotgun (WGS) entry which is preliminary data.</text>
</comment>
<dbReference type="AlphaFoldDB" id="A0A368HG88"/>
<organism evidence="1 2">
    <name type="scientific">Acidiferrobacter thiooxydans</name>
    <dbReference type="NCBI Taxonomy" id="163359"/>
    <lineage>
        <taxon>Bacteria</taxon>
        <taxon>Pseudomonadati</taxon>
        <taxon>Pseudomonadota</taxon>
        <taxon>Gammaproteobacteria</taxon>
        <taxon>Acidiferrobacterales</taxon>
        <taxon>Acidiferrobacteraceae</taxon>
        <taxon>Acidiferrobacter</taxon>
    </lineage>
</organism>
<dbReference type="OrthoDB" id="5295983at2"/>
<dbReference type="EMBL" id="PSYR01000001">
    <property type="protein sequence ID" value="RCN58401.1"/>
    <property type="molecule type" value="Genomic_DNA"/>
</dbReference>
<dbReference type="RefSeq" id="WP_114282132.1">
    <property type="nucleotide sequence ID" value="NZ_PSYR01000001.1"/>
</dbReference>
<dbReference type="Proteomes" id="UP000253250">
    <property type="component" value="Unassembled WGS sequence"/>
</dbReference>
<sequence>MDTVGDVALPAELVARLRARWQLLIDIAVWGDIKSEQLGLLTRLRKRILELGERLKSLDADRAWIPKRRERIKNLLGSCLSARDTLLQTERAAQGVTGGRDKDALSQVLVDLHRIMTTELQEHENAWAETLQVLNKGSLEDEEDEEDA</sequence>
<accession>A0A368HG88</accession>
<evidence type="ECO:0000313" key="1">
    <source>
        <dbReference type="EMBL" id="RCN58401.1"/>
    </source>
</evidence>
<reference evidence="1 2" key="1">
    <citation type="submission" date="2018-02" db="EMBL/GenBank/DDBJ databases">
        <title>Insights into the biology of acidophilic members of the Acidiferrobacteraceae family derived from comparative genomic analyses.</title>
        <authorList>
            <person name="Issotta F."/>
            <person name="Thyssen C."/>
            <person name="Mena C."/>
            <person name="Moya A."/>
            <person name="Bellenberg S."/>
            <person name="Sproer C."/>
            <person name="Covarrubias P.C."/>
            <person name="Sand W."/>
            <person name="Quatrini R."/>
            <person name="Vera M."/>
        </authorList>
    </citation>
    <scope>NUCLEOTIDE SEQUENCE [LARGE SCALE GENOMIC DNA]</scope>
    <source>
        <strain evidence="2">m-1</strain>
    </source>
</reference>
<name>A0A368HG88_9GAMM</name>
<protein>
    <submittedName>
        <fullName evidence="1">Uncharacterized protein</fullName>
    </submittedName>
</protein>
<evidence type="ECO:0000313" key="2">
    <source>
        <dbReference type="Proteomes" id="UP000253250"/>
    </source>
</evidence>